<sequence>MKAKLSSIISNSRWELPQDLKTIFLRLNIDVLRISIYGTNDIRVWKPYLHGKFCVNNTYNVIRSKGCPQWWAKYVRKDGLHPRSSMWGWRVFHGAIPIEDNIKKKGIYLASWYRLCNNNEESLDHFLWSCKISVELWLWILDLFQLMFQQIKSYFWKHPNVGEVKINSDGSFRGNPGKESVGFIIRNHTGAVLRTYSQGLGNIISYMAECYALLQGLQDAASNGWLIAWSKSDSFTAVEAFNNDNVLWQLKGDLKVVKIKMQQTRITSS</sequence>
<dbReference type="GO" id="GO:0004523">
    <property type="term" value="F:RNA-DNA hybrid ribonuclease activity"/>
    <property type="evidence" value="ECO:0007669"/>
    <property type="project" value="InterPro"/>
</dbReference>
<name>A0A7J7N2I6_9MAGN</name>
<proteinExistence type="predicted"/>
<dbReference type="CDD" id="cd06222">
    <property type="entry name" value="RNase_H_like"/>
    <property type="match status" value="1"/>
</dbReference>
<dbReference type="OrthoDB" id="914170at2759"/>
<gene>
    <name evidence="3" type="ORF">GIB67_009290</name>
</gene>
<evidence type="ECO:0008006" key="5">
    <source>
        <dbReference type="Google" id="ProtNLM"/>
    </source>
</evidence>
<dbReference type="InterPro" id="IPR026960">
    <property type="entry name" value="RVT-Znf"/>
</dbReference>
<dbReference type="GO" id="GO:0003676">
    <property type="term" value="F:nucleic acid binding"/>
    <property type="evidence" value="ECO:0007669"/>
    <property type="project" value="InterPro"/>
</dbReference>
<feature type="domain" description="RNase H type-1" evidence="1">
    <location>
        <begin position="167"/>
        <end position="245"/>
    </location>
</feature>
<dbReference type="InterPro" id="IPR002156">
    <property type="entry name" value="RNaseH_domain"/>
</dbReference>
<accession>A0A7J7N2I6</accession>
<dbReference type="Pfam" id="PF13456">
    <property type="entry name" value="RVT_3"/>
    <property type="match status" value="1"/>
</dbReference>
<dbReference type="AlphaFoldDB" id="A0A7J7N2I6"/>
<dbReference type="InterPro" id="IPR012337">
    <property type="entry name" value="RNaseH-like_sf"/>
</dbReference>
<protein>
    <recommendedName>
        <fullName evidence="5">RNase H type-1 domain-containing protein</fullName>
    </recommendedName>
</protein>
<organism evidence="3 4">
    <name type="scientific">Kingdonia uniflora</name>
    <dbReference type="NCBI Taxonomy" id="39325"/>
    <lineage>
        <taxon>Eukaryota</taxon>
        <taxon>Viridiplantae</taxon>
        <taxon>Streptophyta</taxon>
        <taxon>Embryophyta</taxon>
        <taxon>Tracheophyta</taxon>
        <taxon>Spermatophyta</taxon>
        <taxon>Magnoliopsida</taxon>
        <taxon>Ranunculales</taxon>
        <taxon>Circaeasteraceae</taxon>
        <taxon>Kingdonia</taxon>
    </lineage>
</organism>
<evidence type="ECO:0000313" key="3">
    <source>
        <dbReference type="EMBL" id="KAF6161411.1"/>
    </source>
</evidence>
<dbReference type="Gene3D" id="3.30.420.10">
    <property type="entry name" value="Ribonuclease H-like superfamily/Ribonuclease H"/>
    <property type="match status" value="1"/>
</dbReference>
<dbReference type="EMBL" id="JACGCM010001129">
    <property type="protein sequence ID" value="KAF6161411.1"/>
    <property type="molecule type" value="Genomic_DNA"/>
</dbReference>
<dbReference type="InterPro" id="IPR044730">
    <property type="entry name" value="RNase_H-like_dom_plant"/>
</dbReference>
<reference evidence="3 4" key="1">
    <citation type="journal article" date="2020" name="IScience">
        <title>Genome Sequencing of the Endangered Kingdonia uniflora (Circaeasteraceae, Ranunculales) Reveals Potential Mechanisms of Evolutionary Specialization.</title>
        <authorList>
            <person name="Sun Y."/>
            <person name="Deng T."/>
            <person name="Zhang A."/>
            <person name="Moore M.J."/>
            <person name="Landis J.B."/>
            <person name="Lin N."/>
            <person name="Zhang H."/>
            <person name="Zhang X."/>
            <person name="Huang J."/>
            <person name="Zhang X."/>
            <person name="Sun H."/>
            <person name="Wang H."/>
        </authorList>
    </citation>
    <scope>NUCLEOTIDE SEQUENCE [LARGE SCALE GENOMIC DNA]</scope>
    <source>
        <strain evidence="3">TB1705</strain>
        <tissue evidence="3">Leaf</tissue>
    </source>
</reference>
<feature type="domain" description="Reverse transcriptase zinc-binding" evidence="2">
    <location>
        <begin position="53"/>
        <end position="137"/>
    </location>
</feature>
<evidence type="ECO:0000259" key="2">
    <source>
        <dbReference type="Pfam" id="PF13966"/>
    </source>
</evidence>
<dbReference type="SUPFAM" id="SSF53098">
    <property type="entry name" value="Ribonuclease H-like"/>
    <property type="match status" value="1"/>
</dbReference>
<dbReference type="PANTHER" id="PTHR47723:SF19">
    <property type="entry name" value="POLYNUCLEOTIDYL TRANSFERASE, RIBONUCLEASE H-LIKE SUPERFAMILY PROTEIN"/>
    <property type="match status" value="1"/>
</dbReference>
<dbReference type="InterPro" id="IPR053151">
    <property type="entry name" value="RNase_H-like"/>
</dbReference>
<dbReference type="InterPro" id="IPR036397">
    <property type="entry name" value="RNaseH_sf"/>
</dbReference>
<dbReference type="Pfam" id="PF13966">
    <property type="entry name" value="zf-RVT"/>
    <property type="match status" value="1"/>
</dbReference>
<keyword evidence="4" id="KW-1185">Reference proteome</keyword>
<dbReference type="Proteomes" id="UP000541444">
    <property type="component" value="Unassembled WGS sequence"/>
</dbReference>
<evidence type="ECO:0000313" key="4">
    <source>
        <dbReference type="Proteomes" id="UP000541444"/>
    </source>
</evidence>
<evidence type="ECO:0000259" key="1">
    <source>
        <dbReference type="Pfam" id="PF13456"/>
    </source>
</evidence>
<comment type="caution">
    <text evidence="3">The sequence shown here is derived from an EMBL/GenBank/DDBJ whole genome shotgun (WGS) entry which is preliminary data.</text>
</comment>
<dbReference type="PANTHER" id="PTHR47723">
    <property type="entry name" value="OS05G0353850 PROTEIN"/>
    <property type="match status" value="1"/>
</dbReference>